<dbReference type="InterPro" id="IPR017946">
    <property type="entry name" value="PLC-like_Pdiesterase_TIM-brl"/>
</dbReference>
<dbReference type="Proteomes" id="UP001569414">
    <property type="component" value="Unassembled WGS sequence"/>
</dbReference>
<feature type="domain" description="GP-PDE" evidence="1">
    <location>
        <begin position="36"/>
        <end position="287"/>
    </location>
</feature>
<dbReference type="SUPFAM" id="SSF51695">
    <property type="entry name" value="PLC-like phosphodiesterases"/>
    <property type="match status" value="1"/>
</dbReference>
<gene>
    <name evidence="2" type="ORF">ACCI51_00795</name>
</gene>
<accession>A0ABV4NHS7</accession>
<dbReference type="PANTHER" id="PTHR46211:SF1">
    <property type="entry name" value="GLYCEROPHOSPHODIESTER PHOSPHODIESTERASE, CYTOPLASMIC"/>
    <property type="match status" value="1"/>
</dbReference>
<dbReference type="Gene3D" id="3.20.20.190">
    <property type="entry name" value="Phosphatidylinositol (PI) phosphodiesterase"/>
    <property type="match status" value="1"/>
</dbReference>
<reference evidence="2 3" key="1">
    <citation type="submission" date="2024-08" db="EMBL/GenBank/DDBJ databases">
        <authorList>
            <person name="Ishaq N."/>
        </authorList>
    </citation>
    <scope>NUCLEOTIDE SEQUENCE [LARGE SCALE GENOMIC DNA]</scope>
    <source>
        <strain evidence="2 3">JCM 30400</strain>
    </source>
</reference>
<evidence type="ECO:0000259" key="1">
    <source>
        <dbReference type="PROSITE" id="PS51704"/>
    </source>
</evidence>
<dbReference type="Pfam" id="PF03009">
    <property type="entry name" value="GDPD"/>
    <property type="match status" value="1"/>
</dbReference>
<comment type="caution">
    <text evidence="2">The sequence shown here is derived from an EMBL/GenBank/DDBJ whole genome shotgun (WGS) entry which is preliminary data.</text>
</comment>
<protein>
    <submittedName>
        <fullName evidence="2">Glycerophosphodiester phosphodiesterase</fullName>
    </submittedName>
</protein>
<keyword evidence="3" id="KW-1185">Reference proteome</keyword>
<dbReference type="PANTHER" id="PTHR46211">
    <property type="entry name" value="GLYCEROPHOSPHORYL DIESTER PHOSPHODIESTERASE"/>
    <property type="match status" value="1"/>
</dbReference>
<dbReference type="CDD" id="cd08561">
    <property type="entry name" value="GDPD_cytoplasmic_ScUgpQ2_like"/>
    <property type="match status" value="1"/>
</dbReference>
<name>A0ABV4NHS7_9GAMM</name>
<evidence type="ECO:0000313" key="3">
    <source>
        <dbReference type="Proteomes" id="UP001569414"/>
    </source>
</evidence>
<evidence type="ECO:0000313" key="2">
    <source>
        <dbReference type="EMBL" id="MFA0789062.1"/>
    </source>
</evidence>
<dbReference type="PROSITE" id="PS51704">
    <property type="entry name" value="GP_PDE"/>
    <property type="match status" value="1"/>
</dbReference>
<dbReference type="InterPro" id="IPR030395">
    <property type="entry name" value="GP_PDE_dom"/>
</dbReference>
<dbReference type="EMBL" id="JBGMEL010000001">
    <property type="protein sequence ID" value="MFA0789062.1"/>
    <property type="molecule type" value="Genomic_DNA"/>
</dbReference>
<sequence length="303" mass="33272">MSTLLLFCVIVLVLFIYARSGVAPSSALKLPALKGPMVIAHGNDCGNGLFPGNTLIYLQKMVALGVDAVEVDLWLSADGHLILQHDPDLNDTTDGSGSIEEMTLAQLRKLNVAYHWSRDGLTYPYREAPLRIVTLEEALKVVGSTPLILDLKSGQYRAAQVLNDLLERTGKKSQVIVSSFHVGVIREFRCLSPGTATGSTSWEAALLFFAQLLRAENLLAPNYQTMQLPMQYFGLDVVTRGTLRAARKRNLHVSVWTVNGWADLQHYIDLGVDGIVTDRPDILMALLSGRQPVASPKRLVHSL</sequence>
<organism evidence="2 3">
    <name type="scientific">Microbulbifer echini</name>
    <dbReference type="NCBI Taxonomy" id="1529067"/>
    <lineage>
        <taxon>Bacteria</taxon>
        <taxon>Pseudomonadati</taxon>
        <taxon>Pseudomonadota</taxon>
        <taxon>Gammaproteobacteria</taxon>
        <taxon>Cellvibrionales</taxon>
        <taxon>Microbulbiferaceae</taxon>
        <taxon>Microbulbifer</taxon>
    </lineage>
</organism>
<dbReference type="RefSeq" id="WP_371842252.1">
    <property type="nucleotide sequence ID" value="NZ_JBGMEL010000001.1"/>
</dbReference>
<proteinExistence type="predicted"/>